<keyword evidence="1" id="KW-1133">Transmembrane helix</keyword>
<feature type="transmembrane region" description="Helical" evidence="1">
    <location>
        <begin position="318"/>
        <end position="339"/>
    </location>
</feature>
<evidence type="ECO:0008006" key="4">
    <source>
        <dbReference type="Google" id="ProtNLM"/>
    </source>
</evidence>
<evidence type="ECO:0000313" key="2">
    <source>
        <dbReference type="EMBL" id="AYP68726.1"/>
    </source>
</evidence>
<feature type="transmembrane region" description="Helical" evidence="1">
    <location>
        <begin position="291"/>
        <end position="311"/>
    </location>
</feature>
<feature type="transmembrane region" description="Helical" evidence="1">
    <location>
        <begin position="421"/>
        <end position="446"/>
    </location>
</feature>
<reference evidence="2 3" key="1">
    <citation type="submission" date="2018-09" db="EMBL/GenBank/DDBJ databases">
        <title>Comparative Genomic Analysis of Eight Novel Haloalkaliphilic Bacteriophages from Lake Elmenteita, Kenya.</title>
        <authorList>
            <person name="Akhwale J.K."/>
        </authorList>
    </citation>
    <scope>NUCLEOTIDE SEQUENCE [LARGE SCALE GENOMIC DNA]</scope>
</reference>
<proteinExistence type="predicted"/>
<organism evidence="2 3">
    <name type="scientific">Bacillus phage vB_BpsS-36</name>
    <dbReference type="NCBI Taxonomy" id="2419622"/>
    <lineage>
        <taxon>Viruses</taxon>
        <taxon>Duplodnaviria</taxon>
        <taxon>Heunggongvirae</taxon>
        <taxon>Uroviricota</taxon>
        <taxon>Caudoviricetes</taxon>
        <taxon>Ehrlichviridae</taxon>
        <taxon>Nairobivirus</taxon>
        <taxon>Nairobivirus nv36</taxon>
    </lineage>
</organism>
<protein>
    <recommendedName>
        <fullName evidence="4">Tail tape measure protein</fullName>
    </recommendedName>
</protein>
<dbReference type="Proteomes" id="UP000275945">
    <property type="component" value="Segment"/>
</dbReference>
<accession>A0A3G3BX65</accession>
<sequence length="684" mass="74434">MSNTAIDILINATDKASEVMKGVGKQVENMESAMKRAEGSSKALLGIVSGVALGTIALGTRAVMQLAEIERISAQTDAVIKSTGGVANVTAKEIETMAVEMQYLTSVEHEAIRQGANLLLTFTNIRNEVGEGNDIFNRTTGIMTDLSVAMGQDTTSSATMLGKALNDPIQGITALSRVGVSFTEEQKEQVRAMQESGDLMGAQKLILEELETQYGGSAEALGGTFTGALTMTKMAFDDVWQAIMEQLNALDWLKDGLGMAKDFFLELANSITENGIRETLANLIPEGLEPMLWAIGGAILVGLVPAFYGLATAVWTALAPLLPFLAIGVAVGLLAWQIYENWEFFAPYFSTIFELVKTYAEGFKEAFMNSFQTLMASLEPLWEAVKTLLASLMPIIELIGAVLLIFMTTSLAVFNGVVSAIGPLVTAVLNLLDVVVNVFMAIISILTGDFDKAREYWTKATESSIQFFMNLWEAVKNFFLGFIDTFLSIFNSFGVDLVAIFTDMYNNAKQKVTEGIDNIISTITGWKDTFMEAGMGLITGFTDGIKKAFGKAKDVVSGGLSNLRNLLPFSPAKEGPLSDLDKSGESFFPTWFEGALDQVKPMSKAMSKAMSQITPDADKDGLQLSFTGGRQRVRQEISVRTEHTVRIEGEGADKLNSRELEDEVKRTMFDDDAMKDLRQAIRKN</sequence>
<keyword evidence="3" id="KW-1185">Reference proteome</keyword>
<keyword evidence="1" id="KW-0472">Membrane</keyword>
<feature type="transmembrane region" description="Helical" evidence="1">
    <location>
        <begin position="478"/>
        <end position="501"/>
    </location>
</feature>
<evidence type="ECO:0000313" key="3">
    <source>
        <dbReference type="Proteomes" id="UP000275945"/>
    </source>
</evidence>
<evidence type="ECO:0000256" key="1">
    <source>
        <dbReference type="SAM" id="Phobius"/>
    </source>
</evidence>
<dbReference type="EMBL" id="MH884513">
    <property type="protein sequence ID" value="AYP68726.1"/>
    <property type="molecule type" value="Genomic_DNA"/>
</dbReference>
<name>A0A3G3BX65_9CAUD</name>
<gene>
    <name evidence="2" type="ORF">BpsS36_00020</name>
</gene>
<feature type="transmembrane region" description="Helical" evidence="1">
    <location>
        <begin position="388"/>
        <end position="414"/>
    </location>
</feature>
<keyword evidence="1" id="KW-0812">Transmembrane</keyword>